<dbReference type="SUPFAM" id="SSF52047">
    <property type="entry name" value="RNI-like"/>
    <property type="match status" value="1"/>
</dbReference>
<accession>A0ABU6WL63</accession>
<evidence type="ECO:0000256" key="3">
    <source>
        <dbReference type="ARBA" id="ARBA00022475"/>
    </source>
</evidence>
<keyword evidence="10" id="KW-0675">Receptor</keyword>
<dbReference type="InterPro" id="IPR001611">
    <property type="entry name" value="Leu-rich_rpt"/>
</dbReference>
<evidence type="ECO:0000256" key="1">
    <source>
        <dbReference type="ARBA" id="ARBA00004251"/>
    </source>
</evidence>
<keyword evidence="8 13" id="KW-1133">Transmembrane helix</keyword>
<dbReference type="SMART" id="SM00369">
    <property type="entry name" value="LRR_TYP"/>
    <property type="match status" value="11"/>
</dbReference>
<feature type="transmembrane region" description="Helical" evidence="13">
    <location>
        <begin position="903"/>
        <end position="925"/>
    </location>
</feature>
<dbReference type="PRINTS" id="PR00019">
    <property type="entry name" value="LEURICHRPT"/>
</dbReference>
<comment type="similarity">
    <text evidence="2">Belongs to the RLP family.</text>
</comment>
<proteinExistence type="inferred from homology"/>
<dbReference type="InterPro" id="IPR013210">
    <property type="entry name" value="LRR_N_plant-typ"/>
</dbReference>
<dbReference type="PANTHER" id="PTHR48061">
    <property type="entry name" value="LEUCINE-RICH REPEAT RECEPTOR PROTEIN KINASE EMS1-LIKE-RELATED"/>
    <property type="match status" value="1"/>
</dbReference>
<dbReference type="InterPro" id="IPR032675">
    <property type="entry name" value="LRR_dom_sf"/>
</dbReference>
<evidence type="ECO:0000313" key="16">
    <source>
        <dbReference type="EMBL" id="MED6185033.1"/>
    </source>
</evidence>
<dbReference type="Proteomes" id="UP001341840">
    <property type="component" value="Unassembled WGS sequence"/>
</dbReference>
<comment type="caution">
    <text evidence="16">The sequence shown here is derived from an EMBL/GenBank/DDBJ whole genome shotgun (WGS) entry which is preliminary data.</text>
</comment>
<evidence type="ECO:0000256" key="6">
    <source>
        <dbReference type="ARBA" id="ARBA00022729"/>
    </source>
</evidence>
<feature type="chain" id="PRO_5045844694" description="Leucine-rich repeat-containing N-terminal plant-type domain-containing protein" evidence="14">
    <location>
        <begin position="18"/>
        <end position="1082"/>
    </location>
</feature>
<dbReference type="EMBL" id="JASCZI010181634">
    <property type="protein sequence ID" value="MED6185033.1"/>
    <property type="molecule type" value="Genomic_DNA"/>
</dbReference>
<evidence type="ECO:0000256" key="4">
    <source>
        <dbReference type="ARBA" id="ARBA00022614"/>
    </source>
</evidence>
<feature type="compositionally biased region" description="Polar residues" evidence="12">
    <location>
        <begin position="1038"/>
        <end position="1052"/>
    </location>
</feature>
<reference evidence="16 17" key="1">
    <citation type="journal article" date="2023" name="Plants (Basel)">
        <title>Bridging the Gap: Combining Genomics and Transcriptomics Approaches to Understand Stylosanthes scabra, an Orphan Legume from the Brazilian Caatinga.</title>
        <authorList>
            <person name="Ferreira-Neto J.R.C."/>
            <person name="da Silva M.D."/>
            <person name="Binneck E."/>
            <person name="de Melo N.F."/>
            <person name="da Silva R.H."/>
            <person name="de Melo A.L.T.M."/>
            <person name="Pandolfi V."/>
            <person name="Bustamante F.O."/>
            <person name="Brasileiro-Vidal A.C."/>
            <person name="Benko-Iseppon A.M."/>
        </authorList>
    </citation>
    <scope>NUCLEOTIDE SEQUENCE [LARGE SCALE GENOMIC DNA]</scope>
    <source>
        <tissue evidence="16">Leaves</tissue>
    </source>
</reference>
<evidence type="ECO:0000256" key="2">
    <source>
        <dbReference type="ARBA" id="ARBA00009592"/>
    </source>
</evidence>
<evidence type="ECO:0000256" key="10">
    <source>
        <dbReference type="ARBA" id="ARBA00023170"/>
    </source>
</evidence>
<feature type="domain" description="Leucine-rich repeat-containing N-terminal plant-type" evidence="15">
    <location>
        <begin position="39"/>
        <end position="86"/>
    </location>
</feature>
<name>A0ABU6WL63_9FABA</name>
<evidence type="ECO:0000256" key="12">
    <source>
        <dbReference type="SAM" id="MobiDB-lite"/>
    </source>
</evidence>
<dbReference type="InterPro" id="IPR046956">
    <property type="entry name" value="RLP23-like"/>
</dbReference>
<dbReference type="Gene3D" id="3.80.10.10">
    <property type="entry name" value="Ribonuclease Inhibitor"/>
    <property type="match status" value="4"/>
</dbReference>
<gene>
    <name evidence="16" type="ORF">PIB30_053116</name>
</gene>
<dbReference type="Pfam" id="PF00560">
    <property type="entry name" value="LRR_1"/>
    <property type="match status" value="5"/>
</dbReference>
<evidence type="ECO:0000256" key="13">
    <source>
        <dbReference type="SAM" id="Phobius"/>
    </source>
</evidence>
<evidence type="ECO:0000256" key="8">
    <source>
        <dbReference type="ARBA" id="ARBA00022989"/>
    </source>
</evidence>
<evidence type="ECO:0000256" key="11">
    <source>
        <dbReference type="ARBA" id="ARBA00023180"/>
    </source>
</evidence>
<sequence length="1082" mass="120942">MRLLWLLLLSIHHSLFSSSLLTNSSLPFNHSTTHHECHKDESTTLLQFKHSFVINNFASHNPFSYPKTASWIPTTDCCYSWHGVECEELTGHVIGIDLSSSQLHGSLDPNSSLFQLRHLQELDLSDNDFNNSQIPARLYELSQLKYLNLSQFRDSTFSGEIPPNISQLSNLLSLDLCSYKEYFSKYSDSIPLDPTNNLKLKVSTLRSLIQNSSRLEVLCLDFVTISSSLPLTVTNLTYLQKLSLFHCGLHGDFSLDLFLKLKMLNFLSLSYNNLSLITEKASTNVNVTLPPIQVLRLGLCNLGGEIPSWIMNLTNLHILDLHENNLEGEIPRSLFRLENLESLSLRHNLLQGQLKLQSFLELKNLALLELSHNRLSLLNEKGYSNVTLPPIQVLGLNSCNLSGEIPSWIMNLSSLYYLSLQQNNLQGEIPHSLFKVSNLAILSLESNSLEGELELDMFFNLKKLYYLSLSFNSLSLLTGKGSSNVTIPQFQLLDLASCNLVDFPSFLQDQDNLASLDMSFNDLKSIPSWMWRKTSLQNLVVTGSSLTGEISTQICNLKSLVYLELSDNNLSGTIPSCLGSLSKSLQVLFLNGNKLVGSIPQTYMTGCAIGLIDFSNNSLQGELPRAMVNCIMLKALDVSHNQINDSFPFWLGALPELEIIALRYNRFYGAIDCPSPAICPFPKLHVLDLSHNMFSGKLTSETVRNWKCMMASSNSQLQNDEWNLHFAGKDWFSRIYYSFSMSNKGVTMDYTSALQQFYSKVAIDISCNRISGEIPVAMGELKSLVLLNLSHNMFSGEIPSCLGNLSNLEALDLSLNNLSGKIPTELTELTFLEFFNVSFNELSGPIPETEQFSTFDGKSFEGNQALCGIQLIKKCDDLTRSPPPESNIGDQDSDSKSFVEFDWKIILISYVGGVVVGVALGSAFWSDILRWGVKRAARQKSVLRWVRFAPPSEAVIKFQPAPPNDGLIGWRANPARLFWRVKRVGPTIFGPFHTLFVIKVPELSAAVEDVQKEFVFISSSKDIMSASTKRSHNKRCAVNTTAEEGKSVTPQWAPSDRTHDHADVELSGYGESPDGSQHKRDL</sequence>
<dbReference type="PANTHER" id="PTHR48061:SF12">
    <property type="entry name" value="DISEASE RESISTANCE LIKE PROTEIN"/>
    <property type="match status" value="1"/>
</dbReference>
<keyword evidence="9 13" id="KW-0472">Membrane</keyword>
<keyword evidence="6 14" id="KW-0732">Signal</keyword>
<comment type="subcellular location">
    <subcellularLocation>
        <location evidence="1">Cell membrane</location>
        <topology evidence="1">Single-pass type I membrane protein</topology>
    </subcellularLocation>
</comment>
<evidence type="ECO:0000256" key="7">
    <source>
        <dbReference type="ARBA" id="ARBA00022737"/>
    </source>
</evidence>
<keyword evidence="7" id="KW-0677">Repeat</keyword>
<feature type="signal peptide" evidence="14">
    <location>
        <begin position="1"/>
        <end position="17"/>
    </location>
</feature>
<protein>
    <recommendedName>
        <fullName evidence="15">Leucine-rich repeat-containing N-terminal plant-type domain-containing protein</fullName>
    </recommendedName>
</protein>
<evidence type="ECO:0000259" key="15">
    <source>
        <dbReference type="Pfam" id="PF08263"/>
    </source>
</evidence>
<evidence type="ECO:0000313" key="17">
    <source>
        <dbReference type="Proteomes" id="UP001341840"/>
    </source>
</evidence>
<evidence type="ECO:0000256" key="14">
    <source>
        <dbReference type="SAM" id="SignalP"/>
    </source>
</evidence>
<dbReference type="InterPro" id="IPR003591">
    <property type="entry name" value="Leu-rich_rpt_typical-subtyp"/>
</dbReference>
<keyword evidence="4" id="KW-0433">Leucine-rich repeat</keyword>
<keyword evidence="5 13" id="KW-0812">Transmembrane</keyword>
<feature type="region of interest" description="Disordered" evidence="12">
    <location>
        <begin position="1035"/>
        <end position="1082"/>
    </location>
</feature>
<organism evidence="16 17">
    <name type="scientific">Stylosanthes scabra</name>
    <dbReference type="NCBI Taxonomy" id="79078"/>
    <lineage>
        <taxon>Eukaryota</taxon>
        <taxon>Viridiplantae</taxon>
        <taxon>Streptophyta</taxon>
        <taxon>Embryophyta</taxon>
        <taxon>Tracheophyta</taxon>
        <taxon>Spermatophyta</taxon>
        <taxon>Magnoliopsida</taxon>
        <taxon>eudicotyledons</taxon>
        <taxon>Gunneridae</taxon>
        <taxon>Pentapetalae</taxon>
        <taxon>rosids</taxon>
        <taxon>fabids</taxon>
        <taxon>Fabales</taxon>
        <taxon>Fabaceae</taxon>
        <taxon>Papilionoideae</taxon>
        <taxon>50 kb inversion clade</taxon>
        <taxon>dalbergioids sensu lato</taxon>
        <taxon>Dalbergieae</taxon>
        <taxon>Pterocarpus clade</taxon>
        <taxon>Stylosanthes</taxon>
    </lineage>
</organism>
<evidence type="ECO:0000256" key="5">
    <source>
        <dbReference type="ARBA" id="ARBA00022692"/>
    </source>
</evidence>
<evidence type="ECO:0000256" key="9">
    <source>
        <dbReference type="ARBA" id="ARBA00023136"/>
    </source>
</evidence>
<keyword evidence="17" id="KW-1185">Reference proteome</keyword>
<dbReference type="SUPFAM" id="SSF52058">
    <property type="entry name" value="L domain-like"/>
    <property type="match status" value="2"/>
</dbReference>
<dbReference type="Pfam" id="PF13855">
    <property type="entry name" value="LRR_8"/>
    <property type="match status" value="1"/>
</dbReference>
<keyword evidence="3" id="KW-1003">Cell membrane</keyword>
<keyword evidence="11" id="KW-0325">Glycoprotein</keyword>
<dbReference type="Pfam" id="PF08263">
    <property type="entry name" value="LRRNT_2"/>
    <property type="match status" value="1"/>
</dbReference>